<name>A0ACC3MUP5_9PEZI</name>
<comment type="caution">
    <text evidence="1">The sequence shown here is derived from an EMBL/GenBank/DDBJ whole genome shotgun (WGS) entry which is preliminary data.</text>
</comment>
<keyword evidence="2" id="KW-1185">Reference proteome</keyword>
<dbReference type="Proteomes" id="UP001281147">
    <property type="component" value="Unassembled WGS sequence"/>
</dbReference>
<evidence type="ECO:0000313" key="2">
    <source>
        <dbReference type="Proteomes" id="UP001281147"/>
    </source>
</evidence>
<reference evidence="1" key="1">
    <citation type="submission" date="2023-07" db="EMBL/GenBank/DDBJ databases">
        <title>Black Yeasts Isolated from many extreme environments.</title>
        <authorList>
            <person name="Coleine C."/>
            <person name="Stajich J.E."/>
            <person name="Selbmann L."/>
        </authorList>
    </citation>
    <scope>NUCLEOTIDE SEQUENCE</scope>
    <source>
        <strain evidence="1">CCFEE 5714</strain>
    </source>
</reference>
<evidence type="ECO:0000313" key="1">
    <source>
        <dbReference type="EMBL" id="KAK3704142.1"/>
    </source>
</evidence>
<organism evidence="1 2">
    <name type="scientific">Vermiconidia calcicola</name>
    <dbReference type="NCBI Taxonomy" id="1690605"/>
    <lineage>
        <taxon>Eukaryota</taxon>
        <taxon>Fungi</taxon>
        <taxon>Dikarya</taxon>
        <taxon>Ascomycota</taxon>
        <taxon>Pezizomycotina</taxon>
        <taxon>Dothideomycetes</taxon>
        <taxon>Dothideomycetidae</taxon>
        <taxon>Mycosphaerellales</taxon>
        <taxon>Extremaceae</taxon>
        <taxon>Vermiconidia</taxon>
    </lineage>
</organism>
<proteinExistence type="predicted"/>
<sequence>MTGKPLSSTAHTANAISYNAHHGKRPEMLQNRLPNSNAERTETTPVAGGSRALKPSASKLGTQAGRTEDASDPSASEARRHLVAAACSLTLLIVMATTETVSNYLSWSDLTQELDSRASTGGRPCDRFGLRAVLYVAGEQMYLEDGEDDADRCPGWRRMRQWDSCAW</sequence>
<dbReference type="EMBL" id="JAUTXU010000142">
    <property type="protein sequence ID" value="KAK3704142.1"/>
    <property type="molecule type" value="Genomic_DNA"/>
</dbReference>
<gene>
    <name evidence="1" type="ORF">LTR37_013982</name>
</gene>
<protein>
    <submittedName>
        <fullName evidence="1">Uncharacterized protein</fullName>
    </submittedName>
</protein>
<accession>A0ACC3MUP5</accession>